<dbReference type="RefSeq" id="WP_091959069.1">
    <property type="nucleotide sequence ID" value="NZ_FOLH01000001.1"/>
</dbReference>
<dbReference type="Pfam" id="PF13443">
    <property type="entry name" value="HTH_26"/>
    <property type="match status" value="1"/>
</dbReference>
<dbReference type="SUPFAM" id="SSF47413">
    <property type="entry name" value="lambda repressor-like DNA-binding domains"/>
    <property type="match status" value="1"/>
</dbReference>
<name>A0A1I1EL19_9GAMM</name>
<keyword evidence="3" id="KW-1185">Reference proteome</keyword>
<evidence type="ECO:0000313" key="2">
    <source>
        <dbReference type="EMBL" id="SFB87336.1"/>
    </source>
</evidence>
<dbReference type="InterPro" id="IPR010982">
    <property type="entry name" value="Lambda_DNA-bd_dom_sf"/>
</dbReference>
<dbReference type="Gene3D" id="1.10.260.40">
    <property type="entry name" value="lambda repressor-like DNA-binding domains"/>
    <property type="match status" value="1"/>
</dbReference>
<proteinExistence type="predicted"/>
<organism evidence="2 3">
    <name type="scientific">Marinospirillum celere</name>
    <dbReference type="NCBI Taxonomy" id="1122252"/>
    <lineage>
        <taxon>Bacteria</taxon>
        <taxon>Pseudomonadati</taxon>
        <taxon>Pseudomonadota</taxon>
        <taxon>Gammaproteobacteria</taxon>
        <taxon>Oceanospirillales</taxon>
        <taxon>Oceanospirillaceae</taxon>
        <taxon>Marinospirillum</taxon>
    </lineage>
</organism>
<reference evidence="2 3" key="1">
    <citation type="submission" date="2016-10" db="EMBL/GenBank/DDBJ databases">
        <authorList>
            <person name="de Groot N.N."/>
        </authorList>
    </citation>
    <scope>NUCLEOTIDE SEQUENCE [LARGE SCALE GENOMIC DNA]</scope>
    <source>
        <strain evidence="2 3">DSM 18438</strain>
    </source>
</reference>
<dbReference type="EMBL" id="FOLH01000001">
    <property type="protein sequence ID" value="SFB87336.1"/>
    <property type="molecule type" value="Genomic_DNA"/>
</dbReference>
<dbReference type="Proteomes" id="UP000199058">
    <property type="component" value="Unassembled WGS sequence"/>
</dbReference>
<evidence type="ECO:0000259" key="1">
    <source>
        <dbReference type="PROSITE" id="PS50943"/>
    </source>
</evidence>
<evidence type="ECO:0000313" key="3">
    <source>
        <dbReference type="Proteomes" id="UP000199058"/>
    </source>
</evidence>
<dbReference type="GO" id="GO:0003677">
    <property type="term" value="F:DNA binding"/>
    <property type="evidence" value="ECO:0007669"/>
    <property type="project" value="InterPro"/>
</dbReference>
<dbReference type="SMART" id="SM00530">
    <property type="entry name" value="HTH_XRE"/>
    <property type="match status" value="1"/>
</dbReference>
<dbReference type="AlphaFoldDB" id="A0A1I1EL19"/>
<dbReference type="STRING" id="1122252.SAMN05660443_0652"/>
<gene>
    <name evidence="2" type="ORF">SAMN05660443_0652</name>
</gene>
<dbReference type="InterPro" id="IPR001387">
    <property type="entry name" value="Cro/C1-type_HTH"/>
</dbReference>
<accession>A0A1I1EL19</accession>
<protein>
    <submittedName>
        <fullName evidence="2">Putative transcriptional regulator</fullName>
    </submittedName>
</protein>
<dbReference type="PROSITE" id="PS50943">
    <property type="entry name" value="HTH_CROC1"/>
    <property type="match status" value="1"/>
</dbReference>
<sequence>MIRFRLKELMADKGFKEKRRITYDEVAEATGIHRTTLSKIANQYGYSTTTDVLDKLCTYFECELGELAEHLGPSTGEGA</sequence>
<dbReference type="OrthoDB" id="9805309at2"/>
<feature type="domain" description="HTH cro/C1-type" evidence="1">
    <location>
        <begin position="17"/>
        <end position="67"/>
    </location>
</feature>
<dbReference type="CDD" id="cd00093">
    <property type="entry name" value="HTH_XRE"/>
    <property type="match status" value="1"/>
</dbReference>